<dbReference type="SFLD" id="SFLDG01129">
    <property type="entry name" value="C1.5:_HAD__Beta-PGM__Phosphata"/>
    <property type="match status" value="1"/>
</dbReference>
<dbReference type="HAMAP" id="MF_01375">
    <property type="entry name" value="PhnX"/>
    <property type="match status" value="1"/>
</dbReference>
<evidence type="ECO:0000256" key="3">
    <source>
        <dbReference type="ARBA" id="ARBA00022723"/>
    </source>
</evidence>
<sequence length="591" mass="65021">MRPAGLPTDHASKREVPSSNRPMRTMSVLSQQTCGALEGLDQQLTGVEAEVRQVESDLCSRVLTAERAQHVLAQVEARLDKLQFKGIDEIETGNLHSGKETAKHARKELYLYPIIMHGDSSPSSPSGGPADGSFDERAVFYLFDADADGRLTAEEFREALKVCGVQLTDQEFNEDVLVEFGSQPNVIIFSSAVAVCRERNLDPAVFRGLFDPLVDTEGHIQTDCLEYLLRRGTDSSGRPSFSEDEITELLEVATDGDGLSVNDLWSSPPQPCWSFSLPPMLSNAFTVLRRGRPAFGARAMATVSLGPGITKHVPNREPYKGPLKACILDWSGTTADAHVLAPAVVFVEVFRKFGVDITMKESRLPMGLRKDLHIAKILEIPSVQERWQRIKGRPSTQADVDAMFEAFVPMQCEVLPQYTTLIDGAADTVKLLKTKYNLKIGSTTGFTKVMVDILLEKAKEQGYSPDSSVAGDEVPNNMGFRPAPFMLYQNLCNLGIYPIESVVKVDDTVSGVGEGLSAGCWSVGVAGLSNYTDIDSLEQWKSMPKTERDERVQMSRDKLNTSGAHYVIDSIQDLPVVVEDINTRMRNGEKP</sequence>
<protein>
    <recommendedName>
        <fullName evidence="10">EF-hand domain-containing protein</fullName>
    </recommendedName>
</protein>
<comment type="cofactor">
    <cofactor evidence="1">
        <name>Mg(2+)</name>
        <dbReference type="ChEBI" id="CHEBI:18420"/>
    </cofactor>
</comment>
<comment type="subunit">
    <text evidence="2">Homodimer.</text>
</comment>
<gene>
    <name evidence="11" type="ORF">FOZ63_026857</name>
</gene>
<dbReference type="Gene3D" id="1.10.238.10">
    <property type="entry name" value="EF-hand"/>
    <property type="match status" value="1"/>
</dbReference>
<dbReference type="PROSITE" id="PS50222">
    <property type="entry name" value="EF_HAND_2"/>
    <property type="match status" value="1"/>
</dbReference>
<dbReference type="InterPro" id="IPR006323">
    <property type="entry name" value="Phosphonoacetald_hydro"/>
</dbReference>
<dbReference type="FunFam" id="1.10.150.240:FF:000006">
    <property type="entry name" value="Phosphonoacetaldehyde hydrolase"/>
    <property type="match status" value="1"/>
</dbReference>
<evidence type="ECO:0000256" key="5">
    <source>
        <dbReference type="ARBA" id="ARBA00022837"/>
    </source>
</evidence>
<keyword evidence="8" id="KW-0175">Coiled coil</keyword>
<dbReference type="GO" id="GO:0006281">
    <property type="term" value="P:DNA repair"/>
    <property type="evidence" value="ECO:0007669"/>
    <property type="project" value="TreeGrafter"/>
</dbReference>
<dbReference type="SFLD" id="SFLDS00003">
    <property type="entry name" value="Haloacid_Dehalogenase"/>
    <property type="match status" value="1"/>
</dbReference>
<evidence type="ECO:0000256" key="6">
    <source>
        <dbReference type="ARBA" id="ARBA00022842"/>
    </source>
</evidence>
<dbReference type="GO" id="GO:0005509">
    <property type="term" value="F:calcium ion binding"/>
    <property type="evidence" value="ECO:0007669"/>
    <property type="project" value="InterPro"/>
</dbReference>
<organism evidence="11 12">
    <name type="scientific">Perkinsus olseni</name>
    <name type="common">Perkinsus atlanticus</name>
    <dbReference type="NCBI Taxonomy" id="32597"/>
    <lineage>
        <taxon>Eukaryota</taxon>
        <taxon>Sar</taxon>
        <taxon>Alveolata</taxon>
        <taxon>Perkinsozoa</taxon>
        <taxon>Perkinsea</taxon>
        <taxon>Perkinsida</taxon>
        <taxon>Perkinsidae</taxon>
        <taxon>Perkinsus</taxon>
    </lineage>
</organism>
<dbReference type="NCBIfam" id="TIGR01422">
    <property type="entry name" value="phosphonatase"/>
    <property type="match status" value="1"/>
</dbReference>
<dbReference type="Gene3D" id="1.10.150.240">
    <property type="entry name" value="Putative phosphatase, domain 2"/>
    <property type="match status" value="1"/>
</dbReference>
<dbReference type="CDD" id="cd00051">
    <property type="entry name" value="EFh"/>
    <property type="match status" value="1"/>
</dbReference>
<evidence type="ECO:0000256" key="9">
    <source>
        <dbReference type="SAM" id="MobiDB-lite"/>
    </source>
</evidence>
<dbReference type="SUPFAM" id="SSF47473">
    <property type="entry name" value="EF-hand"/>
    <property type="match status" value="1"/>
</dbReference>
<dbReference type="AlphaFoldDB" id="A0A7J6UP59"/>
<evidence type="ECO:0000259" key="10">
    <source>
        <dbReference type="PROSITE" id="PS50222"/>
    </source>
</evidence>
<feature type="region of interest" description="Disordered" evidence="9">
    <location>
        <begin position="1"/>
        <end position="23"/>
    </location>
</feature>
<dbReference type="InterPro" id="IPR002048">
    <property type="entry name" value="EF_hand_dom"/>
</dbReference>
<evidence type="ECO:0000256" key="4">
    <source>
        <dbReference type="ARBA" id="ARBA00022801"/>
    </source>
</evidence>
<feature type="domain" description="EF-hand" evidence="10">
    <location>
        <begin position="137"/>
        <end position="166"/>
    </location>
</feature>
<keyword evidence="5" id="KW-0106">Calcium</keyword>
<keyword evidence="12" id="KW-1185">Reference proteome</keyword>
<evidence type="ECO:0000256" key="7">
    <source>
        <dbReference type="ARBA" id="ARBA00023270"/>
    </source>
</evidence>
<accession>A0A7J6UP59</accession>
<dbReference type="SUPFAM" id="SSF56784">
    <property type="entry name" value="HAD-like"/>
    <property type="match status" value="1"/>
</dbReference>
<dbReference type="PANTHER" id="PTHR43434:SF19">
    <property type="entry name" value="PHOSPHONOACETALDEHYDE HYDROLASE"/>
    <property type="match status" value="1"/>
</dbReference>
<keyword evidence="4" id="KW-0378">Hydrolase</keyword>
<dbReference type="InterPro" id="IPR050155">
    <property type="entry name" value="HAD-like_hydrolase_sf"/>
</dbReference>
<dbReference type="InterPro" id="IPR023214">
    <property type="entry name" value="HAD_sf"/>
</dbReference>
<dbReference type="PROSITE" id="PS00018">
    <property type="entry name" value="EF_HAND_1"/>
    <property type="match status" value="1"/>
</dbReference>
<dbReference type="EMBL" id="JABANO010000679">
    <property type="protein sequence ID" value="KAF4759033.1"/>
    <property type="molecule type" value="Genomic_DNA"/>
</dbReference>
<reference evidence="11 12" key="1">
    <citation type="submission" date="2020-04" db="EMBL/GenBank/DDBJ databases">
        <title>Perkinsus olseni comparative genomics.</title>
        <authorList>
            <person name="Bogema D.R."/>
        </authorList>
    </citation>
    <scope>NUCLEOTIDE SEQUENCE [LARGE SCALE GENOMIC DNA]</scope>
    <source>
        <strain evidence="11 12">ATCC PRA-207</strain>
    </source>
</reference>
<dbReference type="GO" id="GO:0005829">
    <property type="term" value="C:cytosol"/>
    <property type="evidence" value="ECO:0007669"/>
    <property type="project" value="TreeGrafter"/>
</dbReference>
<dbReference type="InterPro" id="IPR036412">
    <property type="entry name" value="HAD-like_sf"/>
</dbReference>
<proteinExistence type="inferred from homology"/>
<evidence type="ECO:0000256" key="2">
    <source>
        <dbReference type="ARBA" id="ARBA00011738"/>
    </source>
</evidence>
<name>A0A7J6UP59_PEROL</name>
<evidence type="ECO:0000313" key="12">
    <source>
        <dbReference type="Proteomes" id="UP000553632"/>
    </source>
</evidence>
<comment type="caution">
    <text evidence="11">The sequence shown here is derived from an EMBL/GenBank/DDBJ whole genome shotgun (WGS) entry which is preliminary data.</text>
</comment>
<keyword evidence="7" id="KW-0704">Schiff base</keyword>
<feature type="coiled-coil region" evidence="8">
    <location>
        <begin position="37"/>
        <end position="85"/>
    </location>
</feature>
<keyword evidence="6" id="KW-0460">Magnesium</keyword>
<evidence type="ECO:0000256" key="8">
    <source>
        <dbReference type="SAM" id="Coils"/>
    </source>
</evidence>
<dbReference type="GO" id="GO:0019700">
    <property type="term" value="P:organic phosphonate catabolic process"/>
    <property type="evidence" value="ECO:0007669"/>
    <property type="project" value="InterPro"/>
</dbReference>
<dbReference type="InterPro" id="IPR023198">
    <property type="entry name" value="PGP-like_dom2"/>
</dbReference>
<evidence type="ECO:0000313" key="11">
    <source>
        <dbReference type="EMBL" id="KAF4759033.1"/>
    </source>
</evidence>
<keyword evidence="3" id="KW-0479">Metal-binding</keyword>
<dbReference type="InterPro" id="IPR011992">
    <property type="entry name" value="EF-hand-dom_pair"/>
</dbReference>
<evidence type="ECO:0000256" key="1">
    <source>
        <dbReference type="ARBA" id="ARBA00001946"/>
    </source>
</evidence>
<dbReference type="Gene3D" id="3.40.50.1000">
    <property type="entry name" value="HAD superfamily/HAD-like"/>
    <property type="match status" value="1"/>
</dbReference>
<dbReference type="PANTHER" id="PTHR43434">
    <property type="entry name" value="PHOSPHOGLYCOLATE PHOSPHATASE"/>
    <property type="match status" value="1"/>
</dbReference>
<dbReference type="Proteomes" id="UP000553632">
    <property type="component" value="Unassembled WGS sequence"/>
</dbReference>
<dbReference type="InterPro" id="IPR018247">
    <property type="entry name" value="EF_Hand_1_Ca_BS"/>
</dbReference>
<dbReference type="GO" id="GO:0050194">
    <property type="term" value="F:phosphonoacetaldehyde hydrolase activity"/>
    <property type="evidence" value="ECO:0007669"/>
    <property type="project" value="InterPro"/>
</dbReference>
<dbReference type="GO" id="GO:0008967">
    <property type="term" value="F:phosphoglycolate phosphatase activity"/>
    <property type="evidence" value="ECO:0007669"/>
    <property type="project" value="TreeGrafter"/>
</dbReference>